<keyword evidence="1" id="KW-0805">Transcription regulation</keyword>
<organism evidence="7">
    <name type="scientific">Streptomyces sp. JL1001</name>
    <dbReference type="NCBI Taxonomy" id="3078227"/>
    <lineage>
        <taxon>Bacteria</taxon>
        <taxon>Bacillati</taxon>
        <taxon>Actinomycetota</taxon>
        <taxon>Actinomycetes</taxon>
        <taxon>Kitasatosporales</taxon>
        <taxon>Streptomycetaceae</taxon>
        <taxon>Streptomyces</taxon>
    </lineage>
</organism>
<dbReference type="SUPFAM" id="SSF46689">
    <property type="entry name" value="Homeodomain-like"/>
    <property type="match status" value="1"/>
</dbReference>
<dbReference type="AlphaFoldDB" id="A0AAU8KFJ4"/>
<dbReference type="InterPro" id="IPR001647">
    <property type="entry name" value="HTH_TetR"/>
</dbReference>
<evidence type="ECO:0000256" key="4">
    <source>
        <dbReference type="PROSITE-ProRule" id="PRU00335"/>
    </source>
</evidence>
<evidence type="ECO:0000259" key="6">
    <source>
        <dbReference type="PROSITE" id="PS50977"/>
    </source>
</evidence>
<feature type="DNA-binding region" description="H-T-H motif" evidence="4">
    <location>
        <begin position="54"/>
        <end position="73"/>
    </location>
</feature>
<dbReference type="InterPro" id="IPR009057">
    <property type="entry name" value="Homeodomain-like_sf"/>
</dbReference>
<keyword evidence="2 4" id="KW-0238">DNA-binding</keyword>
<dbReference type="RefSeq" id="WP_176725750.1">
    <property type="nucleotide sequence ID" value="NZ_CP136798.1"/>
</dbReference>
<accession>A0AAU8KFJ4</accession>
<gene>
    <name evidence="7" type="ORF">R1Y80_16590</name>
</gene>
<evidence type="ECO:0000256" key="1">
    <source>
        <dbReference type="ARBA" id="ARBA00023015"/>
    </source>
</evidence>
<protein>
    <submittedName>
        <fullName evidence="7">TetR family transcriptional regulator</fullName>
    </submittedName>
</protein>
<dbReference type="InterPro" id="IPR050109">
    <property type="entry name" value="HTH-type_TetR-like_transc_reg"/>
</dbReference>
<dbReference type="PRINTS" id="PR00455">
    <property type="entry name" value="HTHTETR"/>
</dbReference>
<proteinExistence type="predicted"/>
<reference evidence="7" key="1">
    <citation type="submission" date="2023-10" db="EMBL/GenBank/DDBJ databases">
        <title>Complete genome sequence of Streptomyces sp. JL1001.</title>
        <authorList>
            <person name="Jiang L."/>
        </authorList>
    </citation>
    <scope>NUCLEOTIDE SEQUENCE</scope>
    <source>
        <strain evidence="7">JL1001</strain>
    </source>
</reference>
<dbReference type="GO" id="GO:0003700">
    <property type="term" value="F:DNA-binding transcription factor activity"/>
    <property type="evidence" value="ECO:0007669"/>
    <property type="project" value="TreeGrafter"/>
</dbReference>
<dbReference type="Pfam" id="PF00440">
    <property type="entry name" value="TetR_N"/>
    <property type="match status" value="1"/>
</dbReference>
<dbReference type="Gene3D" id="1.10.357.10">
    <property type="entry name" value="Tetracycline Repressor, domain 2"/>
    <property type="match status" value="1"/>
</dbReference>
<dbReference type="GO" id="GO:0000976">
    <property type="term" value="F:transcription cis-regulatory region binding"/>
    <property type="evidence" value="ECO:0007669"/>
    <property type="project" value="TreeGrafter"/>
</dbReference>
<evidence type="ECO:0000256" key="2">
    <source>
        <dbReference type="ARBA" id="ARBA00023125"/>
    </source>
</evidence>
<dbReference type="InterPro" id="IPR023772">
    <property type="entry name" value="DNA-bd_HTH_TetR-type_CS"/>
</dbReference>
<evidence type="ECO:0000256" key="5">
    <source>
        <dbReference type="SAM" id="MobiDB-lite"/>
    </source>
</evidence>
<dbReference type="PANTHER" id="PTHR30055">
    <property type="entry name" value="HTH-TYPE TRANSCRIPTIONAL REGULATOR RUTR"/>
    <property type="match status" value="1"/>
</dbReference>
<keyword evidence="3" id="KW-0804">Transcription</keyword>
<feature type="region of interest" description="Disordered" evidence="5">
    <location>
        <begin position="1"/>
        <end position="28"/>
    </location>
</feature>
<dbReference type="PROSITE" id="PS01081">
    <property type="entry name" value="HTH_TETR_1"/>
    <property type="match status" value="1"/>
</dbReference>
<dbReference type="PROSITE" id="PS50977">
    <property type="entry name" value="HTH_TETR_2"/>
    <property type="match status" value="1"/>
</dbReference>
<evidence type="ECO:0000256" key="3">
    <source>
        <dbReference type="ARBA" id="ARBA00023163"/>
    </source>
</evidence>
<dbReference type="PANTHER" id="PTHR30055:SF234">
    <property type="entry name" value="HTH-TYPE TRANSCRIPTIONAL REGULATOR BETI"/>
    <property type="match status" value="1"/>
</dbReference>
<name>A0AAU8KFJ4_9ACTN</name>
<feature type="domain" description="HTH tetR-type" evidence="6">
    <location>
        <begin position="31"/>
        <end position="91"/>
    </location>
</feature>
<sequence length="221" mass="24019">MVMNGENPANGDRSDSGDGSPPVGLRERKKRLTYQAVSDAAITMFLERGFDKVSVAEVAAAADISKPTLFRYFPAKEDLVLHRFADHEDEAARVVTGRAPDETPLDALRRHFLDGLDRRDPVTGLCDVPQVLAFLRLLYGTPALVARLHAYQGRSEAALARALGGGVPDRLAAGQIIAVLRILALENWRRIDAGESADRVHAGAVQEAEEAFVQLRTGLEP</sequence>
<evidence type="ECO:0000313" key="7">
    <source>
        <dbReference type="EMBL" id="XCN15169.1"/>
    </source>
</evidence>
<dbReference type="EMBL" id="CP136798">
    <property type="protein sequence ID" value="XCN15169.1"/>
    <property type="molecule type" value="Genomic_DNA"/>
</dbReference>